<dbReference type="InterPro" id="IPR029320">
    <property type="entry name" value="Acyl-CoA_ox_N"/>
</dbReference>
<dbReference type="InterPro" id="IPR009100">
    <property type="entry name" value="AcylCoA_DH/oxidase_NM_dom_sf"/>
</dbReference>
<evidence type="ECO:0000256" key="4">
    <source>
        <dbReference type="ARBA" id="ARBA00022630"/>
    </source>
</evidence>
<keyword evidence="6" id="KW-0276">Fatty acid metabolism</keyword>
<dbReference type="GO" id="GO:0005777">
    <property type="term" value="C:peroxisome"/>
    <property type="evidence" value="ECO:0007669"/>
    <property type="project" value="UniProtKB-SubCell"/>
</dbReference>
<evidence type="ECO:0000256" key="9">
    <source>
        <dbReference type="ARBA" id="ARBA00023140"/>
    </source>
</evidence>
<gene>
    <name evidence="16" type="ORF">G6011_05041</name>
</gene>
<dbReference type="Proteomes" id="UP001199106">
    <property type="component" value="Unassembled WGS sequence"/>
</dbReference>
<evidence type="ECO:0000313" key="16">
    <source>
        <dbReference type="EMBL" id="KAG9187170.1"/>
    </source>
</evidence>
<dbReference type="EMBL" id="JAANER010000007">
    <property type="protein sequence ID" value="KAG9187170.1"/>
    <property type="molecule type" value="Genomic_DNA"/>
</dbReference>
<dbReference type="PIRSF" id="PIRSF000168">
    <property type="entry name" value="Acyl-CoA_oxidase"/>
    <property type="match status" value="1"/>
</dbReference>
<accession>A0AAD4I354</accession>
<evidence type="ECO:0000256" key="6">
    <source>
        <dbReference type="ARBA" id="ARBA00022832"/>
    </source>
</evidence>
<dbReference type="InterPro" id="IPR002655">
    <property type="entry name" value="Acyl-CoA_oxidase_C"/>
</dbReference>
<evidence type="ECO:0000256" key="5">
    <source>
        <dbReference type="ARBA" id="ARBA00022827"/>
    </source>
</evidence>
<keyword evidence="4 10" id="KW-0285">Flavoprotein</keyword>
<dbReference type="GO" id="GO:0071949">
    <property type="term" value="F:FAD binding"/>
    <property type="evidence" value="ECO:0007669"/>
    <property type="project" value="InterPro"/>
</dbReference>
<feature type="domain" description="Acyl-CoA oxidase C-alpha1" evidence="15">
    <location>
        <begin position="283"/>
        <end position="446"/>
    </location>
</feature>
<evidence type="ECO:0000313" key="17">
    <source>
        <dbReference type="Proteomes" id="UP001199106"/>
    </source>
</evidence>
<keyword evidence="17" id="KW-1185">Reference proteome</keyword>
<comment type="cofactor">
    <cofactor evidence="1">
        <name>FAD</name>
        <dbReference type="ChEBI" id="CHEBI:57692"/>
    </cofactor>
</comment>
<evidence type="ECO:0000256" key="10">
    <source>
        <dbReference type="PIRNR" id="PIRNR000168"/>
    </source>
</evidence>
<evidence type="ECO:0000256" key="3">
    <source>
        <dbReference type="ARBA" id="ARBA00006288"/>
    </source>
</evidence>
<evidence type="ECO:0000256" key="2">
    <source>
        <dbReference type="ARBA" id="ARBA00004275"/>
    </source>
</evidence>
<dbReference type="GO" id="GO:0055088">
    <property type="term" value="P:lipid homeostasis"/>
    <property type="evidence" value="ECO:0007669"/>
    <property type="project" value="TreeGrafter"/>
</dbReference>
<dbReference type="SUPFAM" id="SSF56645">
    <property type="entry name" value="Acyl-CoA dehydrogenase NM domain-like"/>
    <property type="match status" value="1"/>
</dbReference>
<protein>
    <recommendedName>
        <fullName evidence="10">Acyl-coenzyme A oxidase</fullName>
    </recommendedName>
</protein>
<reference evidence="16" key="1">
    <citation type="submission" date="2021-07" db="EMBL/GenBank/DDBJ databases">
        <title>Genome Resource of American Ginseng Black Spot Pathogen Alternaria panax.</title>
        <authorList>
            <person name="Qiu C."/>
            <person name="Wang W."/>
            <person name="Liu Z."/>
        </authorList>
    </citation>
    <scope>NUCLEOTIDE SEQUENCE</scope>
    <source>
        <strain evidence="16">BNCC115425</strain>
    </source>
</reference>
<evidence type="ECO:0000256" key="12">
    <source>
        <dbReference type="PIRSR" id="PIRSR000168-2"/>
    </source>
</evidence>
<evidence type="ECO:0000256" key="1">
    <source>
        <dbReference type="ARBA" id="ARBA00001974"/>
    </source>
</evidence>
<dbReference type="FunFam" id="1.20.140.10:FF:000007">
    <property type="entry name" value="Acyl-coenzyme A oxidase"/>
    <property type="match status" value="1"/>
</dbReference>
<keyword evidence="7 16" id="KW-0560">Oxidoreductase</keyword>
<evidence type="ECO:0000256" key="8">
    <source>
        <dbReference type="ARBA" id="ARBA00023098"/>
    </source>
</evidence>
<sequence length="726" mass="81186">MVTSTQTMLMQKARASSSIDTFESTCLLWGNERIVKERRAAFKRVENALGTSDNTKLPRCYSETSREDLFEQGLEMGKVCLDDMLEHDHEHFVWITPRYNLINASPFGHKAVLFEPAMEHNGTEEQKTQWLPLARSGKILGTYAQTELGHGSFIRGIETTANFDSNSDEFVVHSPTISSTKFWPAGLGFSTTHGAVMARLIVGGQDQGPHIFLVQLRSLEDGTPMPGIKMGDVGLKLGYNEADNGFVSFDQVRIPRSQMLMAHSQLARDGTFTKDPLRAKLSYSVMLLVRGRMPGIFTVQLAQALTIATRYSVVRQQGLGPADALNTEASIFQYKHQHFRLVGMIAKTYAMFYGSRVCDNQYDKLREMQSKNDHSLLPSVHALTAGMKAYVTSEAADGAEDARKLCGGHGYMSVSGLPDIVGALTGGATFEGENYVLWQQVGRHLLKQLDRLQDGEAIEPQVQYLTDVEDPNIPCSAFGTQFLDPEVQLTIYRDRAHRLVVKAHSAIRASNKLPADAWNEHMMLLISASRAHTEYFILKSFIETILTLPDTTSSGLRTVLNRMRSLFALSTIINPRTVDALSFVETADEHSPYLTTMQLDLIRLLVNGLLEQLLPEAIALTDAWDFSDASLCSALGMYDGNVYENIMRWVDQLPINQKAWQSGGAQEGWKKWVDPILKRWLYTGTASKSLERDTDELDIFNDEIQNSVPRFNQLMFCDRINVAGLE</sequence>
<comment type="similarity">
    <text evidence="3 10">Belongs to the acyl-CoA oxidase family.</text>
</comment>
<feature type="binding site" evidence="12">
    <location>
        <position position="146"/>
    </location>
    <ligand>
        <name>FAD</name>
        <dbReference type="ChEBI" id="CHEBI:57692"/>
    </ligand>
</feature>
<keyword evidence="5 10" id="KW-0274">FAD</keyword>
<evidence type="ECO:0000256" key="11">
    <source>
        <dbReference type="PIRSR" id="PIRSR000168-1"/>
    </source>
</evidence>
<dbReference type="Pfam" id="PF01756">
    <property type="entry name" value="ACOX"/>
    <property type="match status" value="1"/>
</dbReference>
<dbReference type="AlphaFoldDB" id="A0AAD4I354"/>
<evidence type="ECO:0000256" key="7">
    <source>
        <dbReference type="ARBA" id="ARBA00023002"/>
    </source>
</evidence>
<dbReference type="InterPro" id="IPR036250">
    <property type="entry name" value="AcylCo_DH-like_C"/>
</dbReference>
<dbReference type="InterPro" id="IPR012258">
    <property type="entry name" value="Acyl-CoA_oxidase"/>
</dbReference>
<comment type="subcellular location">
    <subcellularLocation>
        <location evidence="2">Peroxisome</location>
    </subcellularLocation>
</comment>
<dbReference type="PANTHER" id="PTHR10909:SF250">
    <property type="entry name" value="PEROXISOMAL ACYL-COENZYME A OXIDASE 1"/>
    <property type="match status" value="1"/>
</dbReference>
<name>A0AAD4I354_9PLEO</name>
<dbReference type="GO" id="GO:0033540">
    <property type="term" value="P:fatty acid beta-oxidation using acyl-CoA oxidase"/>
    <property type="evidence" value="ECO:0007669"/>
    <property type="project" value="TreeGrafter"/>
</dbReference>
<proteinExistence type="inferred from homology"/>
<dbReference type="InterPro" id="IPR046373">
    <property type="entry name" value="Acyl-CoA_Oxase/DH_mid-dom_sf"/>
</dbReference>
<feature type="active site" description="Proton acceptor" evidence="11">
    <location>
        <position position="431"/>
    </location>
</feature>
<evidence type="ECO:0000259" key="15">
    <source>
        <dbReference type="Pfam" id="PF22924"/>
    </source>
</evidence>
<evidence type="ECO:0000259" key="14">
    <source>
        <dbReference type="Pfam" id="PF14749"/>
    </source>
</evidence>
<comment type="caution">
    <text evidence="16">The sequence shown here is derived from an EMBL/GenBank/DDBJ whole genome shotgun (WGS) entry which is preliminary data.</text>
</comment>
<dbReference type="FunFam" id="2.40.110.10:FF:000003">
    <property type="entry name" value="Acyl-coenzyme A oxidase"/>
    <property type="match status" value="1"/>
</dbReference>
<dbReference type="Pfam" id="PF22924">
    <property type="entry name" value="ACOX_C_alpha1"/>
    <property type="match status" value="1"/>
</dbReference>
<dbReference type="InterPro" id="IPR055060">
    <property type="entry name" value="ACOX_C_alpha1"/>
</dbReference>
<feature type="domain" description="Acyl-coenzyme A oxidase N-terminal" evidence="14">
    <location>
        <begin position="25"/>
        <end position="139"/>
    </location>
</feature>
<keyword evidence="9" id="KW-0576">Peroxisome</keyword>
<dbReference type="Gene3D" id="1.10.540.10">
    <property type="entry name" value="Acyl-CoA dehydrogenase/oxidase, N-terminal domain"/>
    <property type="match status" value="1"/>
</dbReference>
<dbReference type="SUPFAM" id="SSF47203">
    <property type="entry name" value="Acyl-CoA dehydrogenase C-terminal domain-like"/>
    <property type="match status" value="2"/>
</dbReference>
<dbReference type="Gene3D" id="2.40.110.10">
    <property type="entry name" value="Butyryl-CoA Dehydrogenase, subunit A, domain 2"/>
    <property type="match status" value="1"/>
</dbReference>
<feature type="domain" description="Acyl-CoA oxidase C-terminal" evidence="13">
    <location>
        <begin position="484"/>
        <end position="677"/>
    </location>
</feature>
<dbReference type="PANTHER" id="PTHR10909">
    <property type="entry name" value="ELECTRON TRANSPORT OXIDOREDUCTASE"/>
    <property type="match status" value="1"/>
</dbReference>
<keyword evidence="8" id="KW-0443">Lipid metabolism</keyword>
<dbReference type="GO" id="GO:0003997">
    <property type="term" value="F:acyl-CoA oxidase activity"/>
    <property type="evidence" value="ECO:0007669"/>
    <property type="project" value="InterPro"/>
</dbReference>
<dbReference type="GO" id="GO:0005504">
    <property type="term" value="F:fatty acid binding"/>
    <property type="evidence" value="ECO:0007669"/>
    <property type="project" value="TreeGrafter"/>
</dbReference>
<dbReference type="Gene3D" id="1.20.140.10">
    <property type="entry name" value="Butyryl-CoA Dehydrogenase, subunit A, domain 3"/>
    <property type="match status" value="2"/>
</dbReference>
<organism evidence="16 17">
    <name type="scientific">Alternaria panax</name>
    <dbReference type="NCBI Taxonomy" id="48097"/>
    <lineage>
        <taxon>Eukaryota</taxon>
        <taxon>Fungi</taxon>
        <taxon>Dikarya</taxon>
        <taxon>Ascomycota</taxon>
        <taxon>Pezizomycotina</taxon>
        <taxon>Dothideomycetes</taxon>
        <taxon>Pleosporomycetidae</taxon>
        <taxon>Pleosporales</taxon>
        <taxon>Pleosporineae</taxon>
        <taxon>Pleosporaceae</taxon>
        <taxon>Alternaria</taxon>
        <taxon>Alternaria sect. Panax</taxon>
    </lineage>
</organism>
<dbReference type="Pfam" id="PF14749">
    <property type="entry name" value="Acyl-CoA_ox_N"/>
    <property type="match status" value="1"/>
</dbReference>
<evidence type="ECO:0000259" key="13">
    <source>
        <dbReference type="Pfam" id="PF01756"/>
    </source>
</evidence>
<dbReference type="InterPro" id="IPR037069">
    <property type="entry name" value="AcylCoA_DH/ox_N_sf"/>
</dbReference>